<evidence type="ECO:0000313" key="3">
    <source>
        <dbReference type="Proteomes" id="UP000772434"/>
    </source>
</evidence>
<protein>
    <submittedName>
        <fullName evidence="2">Uncharacterized protein</fullName>
    </submittedName>
</protein>
<proteinExistence type="predicted"/>
<accession>A0A9P5TWJ6</accession>
<keyword evidence="3" id="KW-1185">Reference proteome</keyword>
<feature type="compositionally biased region" description="Basic and acidic residues" evidence="1">
    <location>
        <begin position="126"/>
        <end position="141"/>
    </location>
</feature>
<organism evidence="2 3">
    <name type="scientific">Rhodocollybia butyracea</name>
    <dbReference type="NCBI Taxonomy" id="206335"/>
    <lineage>
        <taxon>Eukaryota</taxon>
        <taxon>Fungi</taxon>
        <taxon>Dikarya</taxon>
        <taxon>Basidiomycota</taxon>
        <taxon>Agaricomycotina</taxon>
        <taxon>Agaricomycetes</taxon>
        <taxon>Agaricomycetidae</taxon>
        <taxon>Agaricales</taxon>
        <taxon>Marasmiineae</taxon>
        <taxon>Omphalotaceae</taxon>
        <taxon>Rhodocollybia</taxon>
    </lineage>
</organism>
<name>A0A9P5TWJ6_9AGAR</name>
<sequence length="192" mass="21026">MVLFDPMTHNPDVSSDVQARAQGRAEDFSGPSAGTAIGSGHWEYWVSLEIIATQHTSFNGFYIRNQKGISSFDGTDIANVAVGALSRAEWALAVAPEPSPSPHITTRGQIRMWRQQGINKFIEDHSWSESGDSDGKGKEKGVVPGFPVDGITRRAGPRRFHTAADSMQTSPDCFRFRSRTPSGPYYDPVRGN</sequence>
<feature type="region of interest" description="Disordered" evidence="1">
    <location>
        <begin position="1"/>
        <end position="30"/>
    </location>
</feature>
<reference evidence="2" key="1">
    <citation type="submission" date="2020-11" db="EMBL/GenBank/DDBJ databases">
        <authorList>
            <consortium name="DOE Joint Genome Institute"/>
            <person name="Ahrendt S."/>
            <person name="Riley R."/>
            <person name="Andreopoulos W."/>
            <person name="Labutti K."/>
            <person name="Pangilinan J."/>
            <person name="Ruiz-Duenas F.J."/>
            <person name="Barrasa J.M."/>
            <person name="Sanchez-Garcia M."/>
            <person name="Camarero S."/>
            <person name="Miyauchi S."/>
            <person name="Serrano A."/>
            <person name="Linde D."/>
            <person name="Babiker R."/>
            <person name="Drula E."/>
            <person name="Ayuso-Fernandez I."/>
            <person name="Pacheco R."/>
            <person name="Padilla G."/>
            <person name="Ferreira P."/>
            <person name="Barriuso J."/>
            <person name="Kellner H."/>
            <person name="Castanera R."/>
            <person name="Alfaro M."/>
            <person name="Ramirez L."/>
            <person name="Pisabarro A.G."/>
            <person name="Kuo A."/>
            <person name="Tritt A."/>
            <person name="Lipzen A."/>
            <person name="He G."/>
            <person name="Yan M."/>
            <person name="Ng V."/>
            <person name="Cullen D."/>
            <person name="Martin F."/>
            <person name="Rosso M.-N."/>
            <person name="Henrissat B."/>
            <person name="Hibbett D."/>
            <person name="Martinez A.T."/>
            <person name="Grigoriev I.V."/>
        </authorList>
    </citation>
    <scope>NUCLEOTIDE SEQUENCE</scope>
    <source>
        <strain evidence="2">AH 40177</strain>
    </source>
</reference>
<dbReference type="AlphaFoldDB" id="A0A9P5TWJ6"/>
<evidence type="ECO:0000256" key="1">
    <source>
        <dbReference type="SAM" id="MobiDB-lite"/>
    </source>
</evidence>
<comment type="caution">
    <text evidence="2">The sequence shown here is derived from an EMBL/GenBank/DDBJ whole genome shotgun (WGS) entry which is preliminary data.</text>
</comment>
<evidence type="ECO:0000313" key="2">
    <source>
        <dbReference type="EMBL" id="KAF9050940.1"/>
    </source>
</evidence>
<feature type="region of interest" description="Disordered" evidence="1">
    <location>
        <begin position="126"/>
        <end position="192"/>
    </location>
</feature>
<dbReference type="Proteomes" id="UP000772434">
    <property type="component" value="Unassembled WGS sequence"/>
</dbReference>
<dbReference type="EMBL" id="JADNRY010000462">
    <property type="protein sequence ID" value="KAF9050940.1"/>
    <property type="molecule type" value="Genomic_DNA"/>
</dbReference>
<gene>
    <name evidence="2" type="ORF">BDP27DRAFT_1373546</name>
</gene>